<dbReference type="Proteomes" id="UP000273105">
    <property type="component" value="Unassembled WGS sequence"/>
</dbReference>
<feature type="transmembrane region" description="Helical" evidence="1">
    <location>
        <begin position="127"/>
        <end position="150"/>
    </location>
</feature>
<feature type="transmembrane region" description="Helical" evidence="1">
    <location>
        <begin position="28"/>
        <end position="48"/>
    </location>
</feature>
<keyword evidence="5" id="KW-1185">Reference proteome</keyword>
<dbReference type="EMBL" id="RCHE01000015">
    <property type="protein sequence ID" value="RLL46376.1"/>
    <property type="molecule type" value="Genomic_DNA"/>
</dbReference>
<dbReference type="AlphaFoldDB" id="A0A498CS69"/>
<dbReference type="EMBL" id="RCHD01000099">
    <property type="protein sequence ID" value="RLL27455.1"/>
    <property type="molecule type" value="Genomic_DNA"/>
</dbReference>
<evidence type="ECO:0000313" key="4">
    <source>
        <dbReference type="Proteomes" id="UP000267166"/>
    </source>
</evidence>
<reference evidence="4 5" key="1">
    <citation type="submission" date="2018-09" db="EMBL/GenBank/DDBJ databases">
        <title>The draft genome of Acinetobacter sp. strains.</title>
        <authorList>
            <person name="Qin J."/>
            <person name="Feng Y."/>
            <person name="Zong Z."/>
        </authorList>
    </citation>
    <scope>NUCLEOTIDE SEQUENCE [LARGE SCALE GENOMIC DNA]</scope>
    <source>
        <strain evidence="3 5">WCHAc060001</strain>
        <strain evidence="2 4">WCHAc060003</strain>
    </source>
</reference>
<proteinExistence type="predicted"/>
<feature type="transmembrane region" description="Helical" evidence="1">
    <location>
        <begin position="92"/>
        <end position="115"/>
    </location>
</feature>
<evidence type="ECO:0000313" key="2">
    <source>
        <dbReference type="EMBL" id="RLL27455.1"/>
    </source>
</evidence>
<gene>
    <name evidence="3" type="ORF">D9K79_07940</name>
    <name evidence="2" type="ORF">D9K80_18275</name>
</gene>
<comment type="caution">
    <text evidence="2">The sequence shown here is derived from an EMBL/GenBank/DDBJ whole genome shotgun (WGS) entry which is preliminary data.</text>
</comment>
<evidence type="ECO:0000313" key="5">
    <source>
        <dbReference type="Proteomes" id="UP000273105"/>
    </source>
</evidence>
<evidence type="ECO:0000256" key="1">
    <source>
        <dbReference type="SAM" id="Phobius"/>
    </source>
</evidence>
<dbReference type="Proteomes" id="UP000267166">
    <property type="component" value="Unassembled WGS sequence"/>
</dbReference>
<keyword evidence="1" id="KW-0812">Transmembrane</keyword>
<keyword evidence="1" id="KW-1133">Transmembrane helix</keyword>
<sequence length="305" mass="35276">MPPLDEYAVRPQQIETGLVTLKKRQRNLMLLGITSSVFFIASVIGLFVQQDFVYGFFGLTTQVEQLHLPSSIDAQLANFSQQPDYFVNLLSWFGWLFLKLFVAFIGSFLVIHFLRKIRFFYVRFQSFVLKFVGWLIAFIVLWSGLTYVQYDLKLKHYGEYQQLVRYDKNIQESEISHYLNESNVALPVKNYLLAQTALLHQPADRATAIPYVQALIKAEQHDPQFLSYGFKPEQLWSMQNQLFDKTITPMAQSVSKQVAQANVLSSVVYWVLWAAVVLFLTMSALLFILSSHLKSRIQRIGQHLS</sequence>
<accession>A0A498CS69</accession>
<protein>
    <submittedName>
        <fullName evidence="2">Uncharacterized protein</fullName>
    </submittedName>
</protein>
<keyword evidence="1" id="KW-0472">Membrane</keyword>
<name>A0A498CS69_9GAMM</name>
<organism evidence="2 4">
    <name type="scientific">Acinetobacter cumulans</name>
    <dbReference type="NCBI Taxonomy" id="2136182"/>
    <lineage>
        <taxon>Bacteria</taxon>
        <taxon>Pseudomonadati</taxon>
        <taxon>Pseudomonadota</taxon>
        <taxon>Gammaproteobacteria</taxon>
        <taxon>Moraxellales</taxon>
        <taxon>Moraxellaceae</taxon>
        <taxon>Acinetobacter</taxon>
    </lineage>
</organism>
<feature type="transmembrane region" description="Helical" evidence="1">
    <location>
        <begin position="267"/>
        <end position="289"/>
    </location>
</feature>
<evidence type="ECO:0000313" key="3">
    <source>
        <dbReference type="EMBL" id="RLL46376.1"/>
    </source>
</evidence>
<dbReference type="RefSeq" id="WP_120366315.1">
    <property type="nucleotide sequence ID" value="NZ_RAXY01000056.1"/>
</dbReference>